<dbReference type="CDD" id="cd17503">
    <property type="entry name" value="MFS_LmrB_MDR_like"/>
    <property type="match status" value="1"/>
</dbReference>
<keyword evidence="3" id="KW-0813">Transport</keyword>
<feature type="transmembrane region" description="Helical" evidence="8">
    <location>
        <begin position="92"/>
        <end position="114"/>
    </location>
</feature>
<keyword evidence="11" id="KW-1185">Reference proteome</keyword>
<feature type="transmembrane region" description="Helical" evidence="8">
    <location>
        <begin position="349"/>
        <end position="373"/>
    </location>
</feature>
<evidence type="ECO:0000256" key="6">
    <source>
        <dbReference type="ARBA" id="ARBA00022989"/>
    </source>
</evidence>
<feature type="transmembrane region" description="Helical" evidence="8">
    <location>
        <begin position="153"/>
        <end position="175"/>
    </location>
</feature>
<gene>
    <name evidence="10" type="ORF">OIK40_02635</name>
</gene>
<feature type="domain" description="Major facilitator superfamily (MFS) profile" evidence="9">
    <location>
        <begin position="1"/>
        <end position="486"/>
    </location>
</feature>
<feature type="transmembrane region" description="Helical" evidence="8">
    <location>
        <begin position="219"/>
        <end position="242"/>
    </location>
</feature>
<protein>
    <submittedName>
        <fullName evidence="10">MDR family MFS transporter</fullName>
    </submittedName>
</protein>
<feature type="transmembrane region" description="Helical" evidence="8">
    <location>
        <begin position="41"/>
        <end position="60"/>
    </location>
</feature>
<evidence type="ECO:0000256" key="7">
    <source>
        <dbReference type="ARBA" id="ARBA00023136"/>
    </source>
</evidence>
<feature type="transmembrane region" description="Helical" evidence="8">
    <location>
        <begin position="187"/>
        <end position="204"/>
    </location>
</feature>
<keyword evidence="7 8" id="KW-0472">Membrane</keyword>
<dbReference type="InterPro" id="IPR011701">
    <property type="entry name" value="MFS"/>
</dbReference>
<keyword evidence="6 8" id="KW-1133">Transmembrane helix</keyword>
<feature type="transmembrane region" description="Helical" evidence="8">
    <location>
        <begin position="464"/>
        <end position="481"/>
    </location>
</feature>
<accession>A0ABT5JPN0</accession>
<dbReference type="InterPro" id="IPR004638">
    <property type="entry name" value="EmrB-like"/>
</dbReference>
<organism evidence="10 11">
    <name type="scientific">Erythrobacter fulvus</name>
    <dbReference type="NCBI Taxonomy" id="2987523"/>
    <lineage>
        <taxon>Bacteria</taxon>
        <taxon>Pseudomonadati</taxon>
        <taxon>Pseudomonadota</taxon>
        <taxon>Alphaproteobacteria</taxon>
        <taxon>Sphingomonadales</taxon>
        <taxon>Erythrobacteraceae</taxon>
        <taxon>Erythrobacter/Porphyrobacter group</taxon>
        <taxon>Erythrobacter</taxon>
    </lineage>
</organism>
<feature type="transmembrane region" description="Helical" evidence="8">
    <location>
        <begin position="126"/>
        <end position="147"/>
    </location>
</feature>
<comment type="subcellular location">
    <subcellularLocation>
        <location evidence="1">Cell membrane</location>
        <topology evidence="1">Multi-pass membrane protein</topology>
    </subcellularLocation>
</comment>
<dbReference type="PANTHER" id="PTHR42718:SF9">
    <property type="entry name" value="MAJOR FACILITATOR SUPERFAMILY MULTIDRUG TRANSPORTER MFSC"/>
    <property type="match status" value="1"/>
</dbReference>
<comment type="similarity">
    <text evidence="2">Belongs to the major facilitator superfamily. EmrB family.</text>
</comment>
<feature type="transmembrane region" description="Helical" evidence="8">
    <location>
        <begin position="254"/>
        <end position="276"/>
    </location>
</feature>
<proteinExistence type="inferred from homology"/>
<dbReference type="NCBIfam" id="TIGR00711">
    <property type="entry name" value="efflux_EmrB"/>
    <property type="match status" value="1"/>
</dbReference>
<keyword evidence="5 8" id="KW-0812">Transmembrane</keyword>
<name>A0ABT5JPN0_9SPHN</name>
<evidence type="ECO:0000256" key="8">
    <source>
        <dbReference type="SAM" id="Phobius"/>
    </source>
</evidence>
<dbReference type="Gene3D" id="1.20.1720.10">
    <property type="entry name" value="Multidrug resistance protein D"/>
    <property type="match status" value="1"/>
</dbReference>
<evidence type="ECO:0000256" key="5">
    <source>
        <dbReference type="ARBA" id="ARBA00022692"/>
    </source>
</evidence>
<reference evidence="10 11" key="1">
    <citation type="submission" date="2022-10" db="EMBL/GenBank/DDBJ databases">
        <title>Erythrobacter sp. sf7 Genome sequencing.</title>
        <authorList>
            <person name="Park S."/>
        </authorList>
    </citation>
    <scope>NUCLEOTIDE SEQUENCE [LARGE SCALE GENOMIC DNA]</scope>
    <source>
        <strain evidence="11">sf7</strain>
    </source>
</reference>
<dbReference type="SUPFAM" id="SSF103473">
    <property type="entry name" value="MFS general substrate transporter"/>
    <property type="match status" value="1"/>
</dbReference>
<feature type="transmembrane region" description="Helical" evidence="8">
    <location>
        <begin position="385"/>
        <end position="406"/>
    </location>
</feature>
<dbReference type="InterPro" id="IPR036259">
    <property type="entry name" value="MFS_trans_sf"/>
</dbReference>
<dbReference type="Gene3D" id="1.20.1250.20">
    <property type="entry name" value="MFS general substrate transporter like domains"/>
    <property type="match status" value="1"/>
</dbReference>
<evidence type="ECO:0000313" key="10">
    <source>
        <dbReference type="EMBL" id="MDC8753537.1"/>
    </source>
</evidence>
<dbReference type="Pfam" id="PF07690">
    <property type="entry name" value="MFS_1"/>
    <property type="match status" value="1"/>
</dbReference>
<evidence type="ECO:0000256" key="4">
    <source>
        <dbReference type="ARBA" id="ARBA00022475"/>
    </source>
</evidence>
<dbReference type="PANTHER" id="PTHR42718">
    <property type="entry name" value="MAJOR FACILITATOR SUPERFAMILY MULTIDRUG TRANSPORTER MFSC"/>
    <property type="match status" value="1"/>
</dbReference>
<evidence type="ECO:0000259" key="9">
    <source>
        <dbReference type="PROSITE" id="PS50850"/>
    </source>
</evidence>
<dbReference type="EMBL" id="JAQQXQ010000001">
    <property type="protein sequence ID" value="MDC8753537.1"/>
    <property type="molecule type" value="Genomic_DNA"/>
</dbReference>
<dbReference type="PROSITE" id="PS50850">
    <property type="entry name" value="MFS"/>
    <property type="match status" value="1"/>
</dbReference>
<comment type="caution">
    <text evidence="10">The sequence shown here is derived from an EMBL/GenBank/DDBJ whole genome shotgun (WGS) entry which is preliminary data.</text>
</comment>
<evidence type="ECO:0000256" key="1">
    <source>
        <dbReference type="ARBA" id="ARBA00004651"/>
    </source>
</evidence>
<feature type="transmembrane region" description="Helical" evidence="8">
    <location>
        <begin position="67"/>
        <end position="86"/>
    </location>
</feature>
<feature type="transmembrane region" description="Helical" evidence="8">
    <location>
        <begin position="316"/>
        <end position="337"/>
    </location>
</feature>
<evidence type="ECO:0000313" key="11">
    <source>
        <dbReference type="Proteomes" id="UP001216558"/>
    </source>
</evidence>
<feature type="transmembrane region" description="Helical" evidence="8">
    <location>
        <begin position="282"/>
        <end position="304"/>
    </location>
</feature>
<evidence type="ECO:0000256" key="2">
    <source>
        <dbReference type="ARBA" id="ARBA00008537"/>
    </source>
</evidence>
<sequence>MILGVMAASLLQILDTTIANVALPHMQSSLGATVDTVTWVLTSYIIASAVALPITGWLADRIGARRLFILSVAGFISVSMLCGIAQNLEEMVAFRALQGVAGAFIAPLSQAFMLDTTRPSRHPQVMAIWGMGIMIGPILGPILGGWLTETANWRWVFFVNLPVGALSLAILITCLPQRPQRRRRFDLTGFALMAVALAAFQLLLDRGNQLDWLASGEIWAYLLVTLSATWMAVVHFATAPAPMFERALFADRNFAIALFFMIVIGIVMFAVMALLPPMLQNLFGYGVIDTGIVLMPRGVGILISMQVSGLLMRRGIDARPVVASGFLICAVSLWQMAHWSLAVDEMHVIVSGLLQGLGMGLVFIPLQVSAFATLSPSLRTDGSSLLNLFRSLGASAGISWMTVLLARNLQTAHADLGSHVTAATGSIVDFSTTDRFQVLGDMAMTLVDAEVNRQAAMIAYIDDFWLMMWITIAAAPLAFLMRGNTRPAGPVTLAE</sequence>
<keyword evidence="4" id="KW-1003">Cell membrane</keyword>
<dbReference type="Proteomes" id="UP001216558">
    <property type="component" value="Unassembled WGS sequence"/>
</dbReference>
<dbReference type="InterPro" id="IPR020846">
    <property type="entry name" value="MFS_dom"/>
</dbReference>
<evidence type="ECO:0000256" key="3">
    <source>
        <dbReference type="ARBA" id="ARBA00022448"/>
    </source>
</evidence>